<keyword evidence="3" id="KW-1185">Reference proteome</keyword>
<organism evidence="2 3">
    <name type="scientific">Marinoscillum luteum</name>
    <dbReference type="NCBI Taxonomy" id="861051"/>
    <lineage>
        <taxon>Bacteria</taxon>
        <taxon>Pseudomonadati</taxon>
        <taxon>Bacteroidota</taxon>
        <taxon>Cytophagia</taxon>
        <taxon>Cytophagales</taxon>
        <taxon>Reichenbachiellaceae</taxon>
        <taxon>Marinoscillum</taxon>
    </lineage>
</organism>
<dbReference type="EMBL" id="JBIPKE010000013">
    <property type="protein sequence ID" value="MFH6982835.1"/>
    <property type="molecule type" value="Genomic_DNA"/>
</dbReference>
<gene>
    <name evidence="2" type="ORF">ACHKAR_05275</name>
</gene>
<dbReference type="InterPro" id="IPR037401">
    <property type="entry name" value="SnoaL-like"/>
</dbReference>
<protein>
    <submittedName>
        <fullName evidence="2">Nuclear transport factor 2 family protein</fullName>
    </submittedName>
</protein>
<dbReference type="InterPro" id="IPR032710">
    <property type="entry name" value="NTF2-like_dom_sf"/>
</dbReference>
<accession>A0ABW7N6W5</accession>
<evidence type="ECO:0000313" key="2">
    <source>
        <dbReference type="EMBL" id="MFH6982835.1"/>
    </source>
</evidence>
<evidence type="ECO:0000259" key="1">
    <source>
        <dbReference type="Pfam" id="PF12680"/>
    </source>
</evidence>
<dbReference type="Proteomes" id="UP001610063">
    <property type="component" value="Unassembled WGS sequence"/>
</dbReference>
<comment type="caution">
    <text evidence="2">The sequence shown here is derived from an EMBL/GenBank/DDBJ whole genome shotgun (WGS) entry which is preliminary data.</text>
</comment>
<dbReference type="RefSeq" id="WP_395416471.1">
    <property type="nucleotide sequence ID" value="NZ_JBIPKE010000013.1"/>
</dbReference>
<dbReference type="Pfam" id="PF12680">
    <property type="entry name" value="SnoaL_2"/>
    <property type="match status" value="1"/>
</dbReference>
<reference evidence="2 3" key="1">
    <citation type="journal article" date="2013" name="Int. J. Syst. Evol. Microbiol.">
        <title>Marinoscillum luteum sp. nov., isolated from marine sediment.</title>
        <authorList>
            <person name="Cha I.T."/>
            <person name="Park S.J."/>
            <person name="Kim S.J."/>
            <person name="Kim J.G."/>
            <person name="Jung M.Y."/>
            <person name="Shin K.S."/>
            <person name="Kwon K.K."/>
            <person name="Yang S.H."/>
            <person name="Seo Y.S."/>
            <person name="Rhee S.K."/>
        </authorList>
    </citation>
    <scope>NUCLEOTIDE SEQUENCE [LARGE SCALE GENOMIC DNA]</scope>
    <source>
        <strain evidence="2 3">KCTC 23939</strain>
    </source>
</reference>
<evidence type="ECO:0000313" key="3">
    <source>
        <dbReference type="Proteomes" id="UP001610063"/>
    </source>
</evidence>
<name>A0ABW7N6W5_9BACT</name>
<sequence length="154" mass="17730">MNVILQFYEAFRKLDAEAMAECYHPDVTFEDPAFGVLKGEHACNMWRMLCKTQTGKDFLVVFSGIEEDEEKGKAHWEAHYTFSQTGRRVHNIIEASFLLKDGKIIQHTDHFPLYRWARQAMGFSGFLIGWSGFFKKKLNAKTVGLLAKFEASLD</sequence>
<proteinExistence type="predicted"/>
<feature type="domain" description="SnoaL-like" evidence="1">
    <location>
        <begin position="6"/>
        <end position="107"/>
    </location>
</feature>
<dbReference type="Gene3D" id="3.10.450.50">
    <property type="match status" value="1"/>
</dbReference>
<dbReference type="SUPFAM" id="SSF54427">
    <property type="entry name" value="NTF2-like"/>
    <property type="match status" value="1"/>
</dbReference>